<keyword evidence="2" id="KW-1003">Cell membrane</keyword>
<proteinExistence type="predicted"/>
<sequence length="44" mass="5068">MNGAEKAQLKIVVKKKQFTELTKLIREFDPDAYVVTMDVTAIKR</sequence>
<comment type="subcellular location">
    <subcellularLocation>
        <location evidence="1">Cell membrane</location>
        <topology evidence="1">Multi-pass membrane protein</topology>
    </subcellularLocation>
</comment>
<gene>
    <name evidence="7" type="ORF">SBF1_1330001</name>
</gene>
<feature type="domain" description="DUF2179" evidence="6">
    <location>
        <begin position="2"/>
        <end position="42"/>
    </location>
</feature>
<dbReference type="Proteomes" id="UP000238916">
    <property type="component" value="Unassembled WGS sequence"/>
</dbReference>
<accession>A0A2U3K479</accession>
<evidence type="ECO:0000256" key="5">
    <source>
        <dbReference type="ARBA" id="ARBA00023136"/>
    </source>
</evidence>
<keyword evidence="5" id="KW-0472">Membrane</keyword>
<dbReference type="EMBL" id="OMOF01000039">
    <property type="protein sequence ID" value="SPF34456.1"/>
    <property type="molecule type" value="Genomic_DNA"/>
</dbReference>
<dbReference type="InterPro" id="IPR019264">
    <property type="entry name" value="DUF2179"/>
</dbReference>
<evidence type="ECO:0000256" key="1">
    <source>
        <dbReference type="ARBA" id="ARBA00004651"/>
    </source>
</evidence>
<evidence type="ECO:0000313" key="7">
    <source>
        <dbReference type="EMBL" id="SPF34456.1"/>
    </source>
</evidence>
<dbReference type="Pfam" id="PF10035">
    <property type="entry name" value="DUF2179"/>
    <property type="match status" value="1"/>
</dbReference>
<organism evidence="7 8">
    <name type="scientific">Candidatus Desulfosporosinus infrequens</name>
    <dbReference type="NCBI Taxonomy" id="2043169"/>
    <lineage>
        <taxon>Bacteria</taxon>
        <taxon>Bacillati</taxon>
        <taxon>Bacillota</taxon>
        <taxon>Clostridia</taxon>
        <taxon>Eubacteriales</taxon>
        <taxon>Desulfitobacteriaceae</taxon>
        <taxon>Desulfosporosinus</taxon>
    </lineage>
</organism>
<protein>
    <recommendedName>
        <fullName evidence="6">DUF2179 domain-containing protein</fullName>
    </recommendedName>
</protein>
<dbReference type="AlphaFoldDB" id="A0A2U3K479"/>
<dbReference type="GO" id="GO:0005886">
    <property type="term" value="C:plasma membrane"/>
    <property type="evidence" value="ECO:0007669"/>
    <property type="project" value="UniProtKB-SubCell"/>
</dbReference>
<evidence type="ECO:0000256" key="4">
    <source>
        <dbReference type="ARBA" id="ARBA00022989"/>
    </source>
</evidence>
<name>A0A2U3K479_9FIRM</name>
<dbReference type="OrthoDB" id="1758221at2"/>
<reference evidence="8" key="1">
    <citation type="submission" date="2018-02" db="EMBL/GenBank/DDBJ databases">
        <authorList>
            <person name="Hausmann B."/>
        </authorList>
    </citation>
    <scope>NUCLEOTIDE SEQUENCE [LARGE SCALE GENOMIC DNA]</scope>
    <source>
        <strain evidence="8">Peat soil MAG SbF1</strain>
    </source>
</reference>
<keyword evidence="4" id="KW-1133">Transmembrane helix</keyword>
<evidence type="ECO:0000313" key="8">
    <source>
        <dbReference type="Proteomes" id="UP000238916"/>
    </source>
</evidence>
<keyword evidence="3" id="KW-0812">Transmembrane</keyword>
<evidence type="ECO:0000256" key="2">
    <source>
        <dbReference type="ARBA" id="ARBA00022475"/>
    </source>
</evidence>
<evidence type="ECO:0000256" key="3">
    <source>
        <dbReference type="ARBA" id="ARBA00022692"/>
    </source>
</evidence>
<evidence type="ECO:0000259" key="6">
    <source>
        <dbReference type="Pfam" id="PF10035"/>
    </source>
</evidence>